<dbReference type="Proteomes" id="UP001595557">
    <property type="component" value="Unassembled WGS sequence"/>
</dbReference>
<gene>
    <name evidence="1" type="ORF">ACFOD7_00890</name>
</gene>
<name>A0ABV7I7R7_9RHOB</name>
<dbReference type="EMBL" id="JBHRTE010000004">
    <property type="protein sequence ID" value="MFC3166603.1"/>
    <property type="molecule type" value="Genomic_DNA"/>
</dbReference>
<evidence type="ECO:0000313" key="1">
    <source>
        <dbReference type="EMBL" id="MFC3166603.1"/>
    </source>
</evidence>
<organism evidence="1 2">
    <name type="scientific">Paracoccus fontiphilus</name>
    <dbReference type="NCBI Taxonomy" id="1815556"/>
    <lineage>
        <taxon>Bacteria</taxon>
        <taxon>Pseudomonadati</taxon>
        <taxon>Pseudomonadota</taxon>
        <taxon>Alphaproteobacteria</taxon>
        <taxon>Rhodobacterales</taxon>
        <taxon>Paracoccaceae</taxon>
        <taxon>Paracoccus</taxon>
    </lineage>
</organism>
<dbReference type="RefSeq" id="WP_207466389.1">
    <property type="nucleotide sequence ID" value="NZ_JAFNAW010000008.1"/>
</dbReference>
<sequence length="150" mass="16141">MHIPLGQSTLVTVPLSYSFLPDHSFAGVERVGVDGGPHQYLATLDVDAAFNAQPEELVILHIDLDVFANDFNGGSAACPPYRLSDIEWQSAVLNAIRGVRGRLAGTVVATSPGFCAAWRWRGLIASIESVLGGRPMRALYKGGNARPRLR</sequence>
<accession>A0ABV7I7R7</accession>
<comment type="caution">
    <text evidence="1">The sequence shown here is derived from an EMBL/GenBank/DDBJ whole genome shotgun (WGS) entry which is preliminary data.</text>
</comment>
<protein>
    <submittedName>
        <fullName evidence="1">Uncharacterized protein</fullName>
    </submittedName>
</protein>
<evidence type="ECO:0000313" key="2">
    <source>
        <dbReference type="Proteomes" id="UP001595557"/>
    </source>
</evidence>
<keyword evidence="2" id="KW-1185">Reference proteome</keyword>
<reference evidence="2" key="1">
    <citation type="journal article" date="2019" name="Int. J. Syst. Evol. Microbiol.">
        <title>The Global Catalogue of Microorganisms (GCM) 10K type strain sequencing project: providing services to taxonomists for standard genome sequencing and annotation.</title>
        <authorList>
            <consortium name="The Broad Institute Genomics Platform"/>
            <consortium name="The Broad Institute Genome Sequencing Center for Infectious Disease"/>
            <person name="Wu L."/>
            <person name="Ma J."/>
        </authorList>
    </citation>
    <scope>NUCLEOTIDE SEQUENCE [LARGE SCALE GENOMIC DNA]</scope>
    <source>
        <strain evidence="2">KCTC 52239</strain>
    </source>
</reference>
<proteinExistence type="predicted"/>